<accession>A0A975RKV5</accession>
<protein>
    <recommendedName>
        <fullName evidence="4">Transposase</fullName>
    </recommendedName>
</protein>
<evidence type="ECO:0000313" key="2">
    <source>
        <dbReference type="EMBL" id="QWG11054.1"/>
    </source>
</evidence>
<sequence length="70" mass="8040">MTMMLVRRYYADFGPPLAAEKLAEQHDCRVSRETLRKGEGVRMISSWNPENSRVSLASPRLPPAPRRRPC</sequence>
<proteinExistence type="predicted"/>
<dbReference type="Proteomes" id="UP000680839">
    <property type="component" value="Chromosome"/>
</dbReference>
<gene>
    <name evidence="2" type="ORF">KMZ29_14840</name>
</gene>
<evidence type="ECO:0000313" key="3">
    <source>
        <dbReference type="Proteomes" id="UP000680839"/>
    </source>
</evidence>
<name>A0A975RKV5_9BRAD</name>
<dbReference type="RefSeq" id="WP_215619965.1">
    <property type="nucleotide sequence ID" value="NZ_CP076134.1"/>
</dbReference>
<evidence type="ECO:0008006" key="4">
    <source>
        <dbReference type="Google" id="ProtNLM"/>
    </source>
</evidence>
<feature type="region of interest" description="Disordered" evidence="1">
    <location>
        <begin position="51"/>
        <end position="70"/>
    </location>
</feature>
<organism evidence="2 3">
    <name type="scientific">Bradyrhizobium sediminis</name>
    <dbReference type="NCBI Taxonomy" id="2840469"/>
    <lineage>
        <taxon>Bacteria</taxon>
        <taxon>Pseudomonadati</taxon>
        <taxon>Pseudomonadota</taxon>
        <taxon>Alphaproteobacteria</taxon>
        <taxon>Hyphomicrobiales</taxon>
        <taxon>Nitrobacteraceae</taxon>
        <taxon>Bradyrhizobium</taxon>
    </lineage>
</organism>
<dbReference type="AlphaFoldDB" id="A0A975RKV5"/>
<dbReference type="EMBL" id="CP076134">
    <property type="protein sequence ID" value="QWG11054.1"/>
    <property type="molecule type" value="Genomic_DNA"/>
</dbReference>
<reference evidence="2" key="1">
    <citation type="submission" date="2021-06" db="EMBL/GenBank/DDBJ databases">
        <title>Bradyrhizobium sp. S2-20-1 Genome sequencing.</title>
        <authorList>
            <person name="Jin L."/>
        </authorList>
    </citation>
    <scope>NUCLEOTIDE SEQUENCE</scope>
    <source>
        <strain evidence="2">S2-20-1</strain>
    </source>
</reference>
<evidence type="ECO:0000256" key="1">
    <source>
        <dbReference type="SAM" id="MobiDB-lite"/>
    </source>
</evidence>